<proteinExistence type="predicted"/>
<gene>
    <name evidence="2" type="ORF">COHA_009509</name>
</gene>
<dbReference type="EMBL" id="JADXDR010000180">
    <property type="protein sequence ID" value="KAI7836624.1"/>
    <property type="molecule type" value="Genomic_DNA"/>
</dbReference>
<reference evidence="2" key="1">
    <citation type="submission" date="2020-11" db="EMBL/GenBank/DDBJ databases">
        <title>Chlorella ohadii genome sequencing and assembly.</title>
        <authorList>
            <person name="Murik O."/>
            <person name="Treves H."/>
            <person name="Kedem I."/>
            <person name="Shotland Y."/>
            <person name="Kaplan A."/>
        </authorList>
    </citation>
    <scope>NUCLEOTIDE SEQUENCE</scope>
    <source>
        <strain evidence="2">1</strain>
    </source>
</reference>
<accession>A0AAD5DLM5</accession>
<organism evidence="2 3">
    <name type="scientific">Chlorella ohadii</name>
    <dbReference type="NCBI Taxonomy" id="2649997"/>
    <lineage>
        <taxon>Eukaryota</taxon>
        <taxon>Viridiplantae</taxon>
        <taxon>Chlorophyta</taxon>
        <taxon>core chlorophytes</taxon>
        <taxon>Trebouxiophyceae</taxon>
        <taxon>Chlorellales</taxon>
        <taxon>Chlorellaceae</taxon>
        <taxon>Chlorella clade</taxon>
        <taxon>Chlorella</taxon>
    </lineage>
</organism>
<dbReference type="AlphaFoldDB" id="A0AAD5DLM5"/>
<name>A0AAD5DLM5_9CHLO</name>
<dbReference type="Proteomes" id="UP001205105">
    <property type="component" value="Unassembled WGS sequence"/>
</dbReference>
<protein>
    <submittedName>
        <fullName evidence="2">Uncharacterized protein</fullName>
    </submittedName>
</protein>
<evidence type="ECO:0000313" key="2">
    <source>
        <dbReference type="EMBL" id="KAI7836624.1"/>
    </source>
</evidence>
<feature type="compositionally biased region" description="Low complexity" evidence="1">
    <location>
        <begin position="192"/>
        <end position="211"/>
    </location>
</feature>
<keyword evidence="3" id="KW-1185">Reference proteome</keyword>
<sequence>MFPMCPYLMQKYHGRRLSAAKGSSSSSGDLLVITTVAFGDQVVACKEWDPDTMTWDWPSNPTEFTATGKTQPPAAEVQKLTSLICSDPEKAGDQIRTAVQAGGSQAQVAVYAIFSADCPDEEAASTAYGAAIDVVNTGDPANVDAVGSWFANFAKAADEVGIPVCMSLAVVDTATAEAQQKKDYHSSGPAPSASKKGSRKAGSASRAAGRR</sequence>
<evidence type="ECO:0000256" key="1">
    <source>
        <dbReference type="SAM" id="MobiDB-lite"/>
    </source>
</evidence>
<feature type="region of interest" description="Disordered" evidence="1">
    <location>
        <begin position="177"/>
        <end position="211"/>
    </location>
</feature>
<comment type="caution">
    <text evidence="2">The sequence shown here is derived from an EMBL/GenBank/DDBJ whole genome shotgun (WGS) entry which is preliminary data.</text>
</comment>
<evidence type="ECO:0000313" key="3">
    <source>
        <dbReference type="Proteomes" id="UP001205105"/>
    </source>
</evidence>